<dbReference type="EMBL" id="JAGKQM010000011">
    <property type="protein sequence ID" value="KAH0900972.1"/>
    <property type="molecule type" value="Genomic_DNA"/>
</dbReference>
<dbReference type="Proteomes" id="UP000824890">
    <property type="component" value="Unassembled WGS sequence"/>
</dbReference>
<gene>
    <name evidence="1" type="ORF">HID58_040475</name>
</gene>
<evidence type="ECO:0000313" key="2">
    <source>
        <dbReference type="Proteomes" id="UP000824890"/>
    </source>
</evidence>
<proteinExistence type="predicted"/>
<reference evidence="1 2" key="1">
    <citation type="submission" date="2021-05" db="EMBL/GenBank/DDBJ databases">
        <title>Genome Assembly of Synthetic Allotetraploid Brassica napus Reveals Homoeologous Exchanges between Subgenomes.</title>
        <authorList>
            <person name="Davis J.T."/>
        </authorList>
    </citation>
    <scope>NUCLEOTIDE SEQUENCE [LARGE SCALE GENOMIC DNA]</scope>
    <source>
        <strain evidence="2">cv. Da-Ae</strain>
        <tissue evidence="1">Seedling</tissue>
    </source>
</reference>
<evidence type="ECO:0000313" key="1">
    <source>
        <dbReference type="EMBL" id="KAH0900972.1"/>
    </source>
</evidence>
<organism evidence="1 2">
    <name type="scientific">Brassica napus</name>
    <name type="common">Rape</name>
    <dbReference type="NCBI Taxonomy" id="3708"/>
    <lineage>
        <taxon>Eukaryota</taxon>
        <taxon>Viridiplantae</taxon>
        <taxon>Streptophyta</taxon>
        <taxon>Embryophyta</taxon>
        <taxon>Tracheophyta</taxon>
        <taxon>Spermatophyta</taxon>
        <taxon>Magnoliopsida</taxon>
        <taxon>eudicotyledons</taxon>
        <taxon>Gunneridae</taxon>
        <taxon>Pentapetalae</taxon>
        <taxon>rosids</taxon>
        <taxon>malvids</taxon>
        <taxon>Brassicales</taxon>
        <taxon>Brassicaceae</taxon>
        <taxon>Brassiceae</taxon>
        <taxon>Brassica</taxon>
    </lineage>
</organism>
<protein>
    <submittedName>
        <fullName evidence="1">Uncharacterized protein</fullName>
    </submittedName>
</protein>
<comment type="caution">
    <text evidence="1">The sequence shown here is derived from an EMBL/GenBank/DDBJ whole genome shotgun (WGS) entry which is preliminary data.</text>
</comment>
<sequence>MGGAKGLPKIPRYTARTADYGGKITVLWDRDVASTAVIAFERRSDEEIWGKLEWKEHVLEVPKSCRIIRALAATL</sequence>
<keyword evidence="2" id="KW-1185">Reference proteome</keyword>
<accession>A0ABQ8B835</accession>
<name>A0ABQ8B835_BRANA</name>